<evidence type="ECO:0000256" key="1">
    <source>
        <dbReference type="ARBA" id="ARBA00004651"/>
    </source>
</evidence>
<comment type="similarity">
    <text evidence="2 8">Belongs to the ABC-2 integral membrane protein family.</text>
</comment>
<dbReference type="Gene3D" id="3.40.1710.10">
    <property type="entry name" value="abc type-2 transporter like domain"/>
    <property type="match status" value="1"/>
</dbReference>
<dbReference type="InterPro" id="IPR013525">
    <property type="entry name" value="ABC2_TM"/>
</dbReference>
<reference evidence="10 11" key="1">
    <citation type="submission" date="2016-11" db="EMBL/GenBank/DDBJ databases">
        <title>Draft Genome Sequences of Nine Cyanobacterial Strains from Diverse Habitats.</title>
        <authorList>
            <person name="Zhu T."/>
            <person name="Hou S."/>
            <person name="Lu X."/>
            <person name="Hess W.R."/>
        </authorList>
    </citation>
    <scope>NUCLEOTIDE SEQUENCE [LARGE SCALE GENOMIC DNA]</scope>
    <source>
        <strain evidence="10 11">NIES-592</strain>
    </source>
</reference>
<dbReference type="PANTHER" id="PTHR30294:SF29">
    <property type="entry name" value="MULTIDRUG ABC TRANSPORTER PERMEASE YBHS-RELATED"/>
    <property type="match status" value="1"/>
</dbReference>
<keyword evidence="4 8" id="KW-1003">Cell membrane</keyword>
<feature type="transmembrane region" description="Helical" evidence="8">
    <location>
        <begin position="266"/>
        <end position="290"/>
    </location>
</feature>
<evidence type="ECO:0000256" key="2">
    <source>
        <dbReference type="ARBA" id="ARBA00007783"/>
    </source>
</evidence>
<feature type="transmembrane region" description="Helical" evidence="8">
    <location>
        <begin position="344"/>
        <end position="369"/>
    </location>
</feature>
<evidence type="ECO:0000313" key="11">
    <source>
        <dbReference type="Proteomes" id="UP000186391"/>
    </source>
</evidence>
<feature type="transmembrane region" description="Helical" evidence="8">
    <location>
        <begin position="186"/>
        <end position="210"/>
    </location>
</feature>
<sequence>MKHPVFQVQQFFRFFNVRLIALIRKEIAQIRRNKQLIFLLTVSPILQLLIFGFAVSPEVNHLQLGVLDYAHVPESRELIAAFTANQVFEIHTQAGDHTTLIEQVRQGEIDVGIIIPPDFNTTLRRNQSADVQVFIDGVNAYTAGVANGYVSQIISNYNRRIAPVPIALTIEPHVIFRYNPGLESSWFFVPGVMGTVLTLVSSLASAVEAVREKDEGTLEQVLMTPANALEILLAKVIPLFALLLADVLLALAIARYIFHVPFRGSILLFMLLSSIYILIGVSIGMLLATISSNKRQTILTSFFINSPLVMLSGALSATESMPAFFRTLSHINPLYHYIQIVRGILLRGVGLEVLWSNALVLMFFAAVLLTTSSWQFRRQLV</sequence>
<evidence type="ECO:0000313" key="10">
    <source>
        <dbReference type="EMBL" id="OKH14962.1"/>
    </source>
</evidence>
<dbReference type="EMBL" id="MRCA01000003">
    <property type="protein sequence ID" value="OKH14962.1"/>
    <property type="molecule type" value="Genomic_DNA"/>
</dbReference>
<dbReference type="OrthoDB" id="9776218at2"/>
<dbReference type="InterPro" id="IPR051449">
    <property type="entry name" value="ABC-2_transporter_component"/>
</dbReference>
<name>A0A1U7H1T6_9CYAN</name>
<dbReference type="PROSITE" id="PS51012">
    <property type="entry name" value="ABC_TM2"/>
    <property type="match status" value="1"/>
</dbReference>
<accession>A0A1U7H1T6</accession>
<feature type="transmembrane region" description="Helical" evidence="8">
    <location>
        <begin position="36"/>
        <end position="55"/>
    </location>
</feature>
<evidence type="ECO:0000256" key="5">
    <source>
        <dbReference type="ARBA" id="ARBA00022692"/>
    </source>
</evidence>
<evidence type="ECO:0000256" key="4">
    <source>
        <dbReference type="ARBA" id="ARBA00022475"/>
    </source>
</evidence>
<evidence type="ECO:0000256" key="7">
    <source>
        <dbReference type="ARBA" id="ARBA00023136"/>
    </source>
</evidence>
<evidence type="ECO:0000256" key="6">
    <source>
        <dbReference type="ARBA" id="ARBA00022989"/>
    </source>
</evidence>
<dbReference type="RefSeq" id="WP_073555522.1">
    <property type="nucleotide sequence ID" value="NZ_MRCA01000003.1"/>
</dbReference>
<evidence type="ECO:0000259" key="9">
    <source>
        <dbReference type="PROSITE" id="PS51012"/>
    </source>
</evidence>
<dbReference type="Proteomes" id="UP000186391">
    <property type="component" value="Unassembled WGS sequence"/>
</dbReference>
<dbReference type="GO" id="GO:0043190">
    <property type="term" value="C:ATP-binding cassette (ABC) transporter complex"/>
    <property type="evidence" value="ECO:0007669"/>
    <property type="project" value="InterPro"/>
</dbReference>
<feature type="domain" description="ABC transmembrane type-2" evidence="9">
    <location>
        <begin position="154"/>
        <end position="379"/>
    </location>
</feature>
<comment type="caution">
    <text evidence="10">The sequence shown here is derived from an EMBL/GenBank/DDBJ whole genome shotgun (WGS) entry which is preliminary data.</text>
</comment>
<dbReference type="PANTHER" id="PTHR30294">
    <property type="entry name" value="MEMBRANE COMPONENT OF ABC TRANSPORTER YHHJ-RELATED"/>
    <property type="match status" value="1"/>
</dbReference>
<dbReference type="PRINTS" id="PR00164">
    <property type="entry name" value="ABC2TRNSPORT"/>
</dbReference>
<keyword evidence="7 8" id="KW-0472">Membrane</keyword>
<dbReference type="Pfam" id="PF12698">
    <property type="entry name" value="ABC2_membrane_3"/>
    <property type="match status" value="1"/>
</dbReference>
<feature type="transmembrane region" description="Helical" evidence="8">
    <location>
        <begin position="231"/>
        <end position="254"/>
    </location>
</feature>
<keyword evidence="6 8" id="KW-1133">Transmembrane helix</keyword>
<comment type="subcellular location">
    <subcellularLocation>
        <location evidence="1 8">Cell membrane</location>
        <topology evidence="1 8">Multi-pass membrane protein</topology>
    </subcellularLocation>
</comment>
<keyword evidence="3 8" id="KW-0813">Transport</keyword>
<dbReference type="AlphaFoldDB" id="A0A1U7H1T6"/>
<dbReference type="InterPro" id="IPR000412">
    <property type="entry name" value="ABC_2_transport"/>
</dbReference>
<proteinExistence type="inferred from homology"/>
<feature type="transmembrane region" description="Helical" evidence="8">
    <location>
        <begin position="302"/>
        <end position="324"/>
    </location>
</feature>
<protein>
    <recommendedName>
        <fullName evidence="8">Transport permease protein</fullName>
    </recommendedName>
</protein>
<evidence type="ECO:0000256" key="3">
    <source>
        <dbReference type="ARBA" id="ARBA00022448"/>
    </source>
</evidence>
<keyword evidence="11" id="KW-1185">Reference proteome</keyword>
<dbReference type="InterPro" id="IPR047817">
    <property type="entry name" value="ABC2_TM_bact-type"/>
</dbReference>
<organism evidence="10 11">
    <name type="scientific">Fischerella major NIES-592</name>
    <dbReference type="NCBI Taxonomy" id="210994"/>
    <lineage>
        <taxon>Bacteria</taxon>
        <taxon>Bacillati</taxon>
        <taxon>Cyanobacteriota</taxon>
        <taxon>Cyanophyceae</taxon>
        <taxon>Nostocales</taxon>
        <taxon>Hapalosiphonaceae</taxon>
        <taxon>Fischerella</taxon>
    </lineage>
</organism>
<gene>
    <name evidence="10" type="ORF">NIES592_08800</name>
</gene>
<dbReference type="GO" id="GO:0140359">
    <property type="term" value="F:ABC-type transporter activity"/>
    <property type="evidence" value="ECO:0007669"/>
    <property type="project" value="InterPro"/>
</dbReference>
<keyword evidence="5 8" id="KW-0812">Transmembrane</keyword>
<evidence type="ECO:0000256" key="8">
    <source>
        <dbReference type="RuleBase" id="RU361157"/>
    </source>
</evidence>